<evidence type="ECO:0000259" key="5">
    <source>
        <dbReference type="PROSITE" id="PS01225"/>
    </source>
</evidence>
<accession>A0A4W3HDR8</accession>
<feature type="disulfide bond" evidence="4">
    <location>
        <begin position="34"/>
        <end position="88"/>
    </location>
</feature>
<dbReference type="InterPro" id="IPR006207">
    <property type="entry name" value="Cys_knot_C"/>
</dbReference>
<comment type="caution">
    <text evidence="4">Lacks conserved residue(s) required for the propagation of feature annotation.</text>
</comment>
<sequence length="112" mass="12072">MSAGAPRTCGVSEISTYIHHKQCQSEKQVSMKYCGGRCMTYSMYSAEANAVSHNCSCCQELATSKQVVTLLCPDDTTMEFTYISVTECGCIATPCGEPMTTEAKKLLSQTSG</sequence>
<reference evidence="6" key="4">
    <citation type="submission" date="2025-08" db="UniProtKB">
        <authorList>
            <consortium name="Ensembl"/>
        </authorList>
    </citation>
    <scope>IDENTIFICATION</scope>
</reference>
<evidence type="ECO:0000313" key="7">
    <source>
        <dbReference type="Proteomes" id="UP000314986"/>
    </source>
</evidence>
<organism evidence="6 7">
    <name type="scientific">Callorhinchus milii</name>
    <name type="common">Ghost shark</name>
    <dbReference type="NCBI Taxonomy" id="7868"/>
    <lineage>
        <taxon>Eukaryota</taxon>
        <taxon>Metazoa</taxon>
        <taxon>Chordata</taxon>
        <taxon>Craniata</taxon>
        <taxon>Vertebrata</taxon>
        <taxon>Chondrichthyes</taxon>
        <taxon>Holocephali</taxon>
        <taxon>Chimaeriformes</taxon>
        <taxon>Callorhinchidae</taxon>
        <taxon>Callorhinchus</taxon>
    </lineage>
</organism>
<reference evidence="7" key="2">
    <citation type="journal article" date="2007" name="PLoS Biol.">
        <title>Survey sequencing and comparative analysis of the elephant shark (Callorhinchus milii) genome.</title>
        <authorList>
            <person name="Venkatesh B."/>
            <person name="Kirkness E.F."/>
            <person name="Loh Y.H."/>
            <person name="Halpern A.L."/>
            <person name="Lee A.P."/>
            <person name="Johnson J."/>
            <person name="Dandona N."/>
            <person name="Viswanathan L.D."/>
            <person name="Tay A."/>
            <person name="Venter J.C."/>
            <person name="Strausberg R.L."/>
            <person name="Brenner S."/>
        </authorList>
    </citation>
    <scope>NUCLEOTIDE SEQUENCE [LARGE SCALE GENOMIC DNA]</scope>
</reference>
<keyword evidence="2" id="KW-0964">Secreted</keyword>
<dbReference type="PANTHER" id="PTHR11339:SF384">
    <property type="entry name" value="MUCIN-2"/>
    <property type="match status" value="1"/>
</dbReference>
<evidence type="ECO:0000313" key="6">
    <source>
        <dbReference type="Ensembl" id="ENSCMIP00000007894.1"/>
    </source>
</evidence>
<feature type="disulfide bond" evidence="4">
    <location>
        <begin position="23"/>
        <end position="72"/>
    </location>
</feature>
<dbReference type="InterPro" id="IPR050780">
    <property type="entry name" value="Mucin_vWF_Thrombospondin_sf"/>
</dbReference>
<evidence type="ECO:0000256" key="2">
    <source>
        <dbReference type="ARBA" id="ARBA00022525"/>
    </source>
</evidence>
<dbReference type="Proteomes" id="UP000314986">
    <property type="component" value="Unassembled WGS sequence"/>
</dbReference>
<reference evidence="6" key="5">
    <citation type="submission" date="2025-09" db="UniProtKB">
        <authorList>
            <consortium name="Ensembl"/>
        </authorList>
    </citation>
    <scope>IDENTIFICATION</scope>
</reference>
<dbReference type="Gene3D" id="2.10.90.10">
    <property type="entry name" value="Cystine-knot cytokines"/>
    <property type="match status" value="1"/>
</dbReference>
<dbReference type="AlphaFoldDB" id="A0A4W3HDR8"/>
<protein>
    <recommendedName>
        <fullName evidence="5">CTCK domain-containing protein</fullName>
    </recommendedName>
</protein>
<dbReference type="InterPro" id="IPR029034">
    <property type="entry name" value="Cystine-knot_cytokine"/>
</dbReference>
<dbReference type="Ensembl" id="ENSCMIT00000008122.1">
    <property type="protein sequence ID" value="ENSCMIP00000007894.1"/>
    <property type="gene ID" value="ENSCMIG00000004266.1"/>
</dbReference>
<comment type="subcellular location">
    <subcellularLocation>
        <location evidence="1">Secreted</location>
    </subcellularLocation>
</comment>
<dbReference type="SMART" id="SM00041">
    <property type="entry name" value="CT"/>
    <property type="match status" value="1"/>
</dbReference>
<feature type="domain" description="CTCK" evidence="5">
    <location>
        <begin position="9"/>
        <end position="96"/>
    </location>
</feature>
<keyword evidence="7" id="KW-1185">Reference proteome</keyword>
<proteinExistence type="predicted"/>
<evidence type="ECO:0000256" key="4">
    <source>
        <dbReference type="PROSITE-ProRule" id="PRU00039"/>
    </source>
</evidence>
<name>A0A4W3HDR8_CALMI</name>
<dbReference type="PROSITE" id="PS01225">
    <property type="entry name" value="CTCK_2"/>
    <property type="match status" value="1"/>
</dbReference>
<reference evidence="7" key="3">
    <citation type="journal article" date="2014" name="Nature">
        <title>Elephant shark genome provides unique insights into gnathostome evolution.</title>
        <authorList>
            <consortium name="International Elephant Shark Genome Sequencing Consortium"/>
            <person name="Venkatesh B."/>
            <person name="Lee A.P."/>
            <person name="Ravi V."/>
            <person name="Maurya A.K."/>
            <person name="Lian M.M."/>
            <person name="Swann J.B."/>
            <person name="Ohta Y."/>
            <person name="Flajnik M.F."/>
            <person name="Sutoh Y."/>
            <person name="Kasahara M."/>
            <person name="Hoon S."/>
            <person name="Gangu V."/>
            <person name="Roy S.W."/>
            <person name="Irimia M."/>
            <person name="Korzh V."/>
            <person name="Kondrychyn I."/>
            <person name="Lim Z.W."/>
            <person name="Tay B.H."/>
            <person name="Tohari S."/>
            <person name="Kong K.W."/>
            <person name="Ho S."/>
            <person name="Lorente-Galdos B."/>
            <person name="Quilez J."/>
            <person name="Marques-Bonet T."/>
            <person name="Raney B.J."/>
            <person name="Ingham P.W."/>
            <person name="Tay A."/>
            <person name="Hillier L.W."/>
            <person name="Minx P."/>
            <person name="Boehm T."/>
            <person name="Wilson R.K."/>
            <person name="Brenner S."/>
            <person name="Warren W.C."/>
        </authorList>
    </citation>
    <scope>NUCLEOTIDE SEQUENCE [LARGE SCALE GENOMIC DNA]</scope>
</reference>
<dbReference type="InParanoid" id="A0A4W3HDR8"/>
<dbReference type="InterPro" id="IPR006208">
    <property type="entry name" value="Glyco_hormone_CN"/>
</dbReference>
<dbReference type="GeneTree" id="ENSGT00940000163235"/>
<dbReference type="STRING" id="7868.ENSCMIP00000007894"/>
<evidence type="ECO:0000256" key="3">
    <source>
        <dbReference type="ARBA" id="ARBA00023157"/>
    </source>
</evidence>
<dbReference type="Pfam" id="PF00007">
    <property type="entry name" value="Cys_knot"/>
    <property type="match status" value="1"/>
</dbReference>
<dbReference type="PANTHER" id="PTHR11339">
    <property type="entry name" value="EXTRACELLULAR MATRIX GLYCOPROTEIN RELATED"/>
    <property type="match status" value="1"/>
</dbReference>
<dbReference type="OMA" id="CTETECT"/>
<reference evidence="7" key="1">
    <citation type="journal article" date="2006" name="Science">
        <title>Ancient noncoding elements conserved in the human genome.</title>
        <authorList>
            <person name="Venkatesh B."/>
            <person name="Kirkness E.F."/>
            <person name="Loh Y.H."/>
            <person name="Halpern A.L."/>
            <person name="Lee A.P."/>
            <person name="Johnson J."/>
            <person name="Dandona N."/>
            <person name="Viswanathan L.D."/>
            <person name="Tay A."/>
            <person name="Venter J.C."/>
            <person name="Strausberg R.L."/>
            <person name="Brenner S."/>
        </authorList>
    </citation>
    <scope>NUCLEOTIDE SEQUENCE [LARGE SCALE GENOMIC DNA]</scope>
</reference>
<dbReference type="GO" id="GO:0005576">
    <property type="term" value="C:extracellular region"/>
    <property type="evidence" value="ECO:0007669"/>
    <property type="project" value="UniProtKB-SubCell"/>
</dbReference>
<evidence type="ECO:0000256" key="1">
    <source>
        <dbReference type="ARBA" id="ARBA00004613"/>
    </source>
</evidence>
<dbReference type="SUPFAM" id="SSF57501">
    <property type="entry name" value="Cystine-knot cytokines"/>
    <property type="match status" value="1"/>
</dbReference>
<feature type="disulfide bond" evidence="4">
    <location>
        <begin position="38"/>
        <end position="90"/>
    </location>
</feature>
<keyword evidence="3 4" id="KW-1015">Disulfide bond</keyword>